<dbReference type="AlphaFoldDB" id="E4X9C3"/>
<keyword evidence="7 12" id="KW-0812">Transmembrane</keyword>
<keyword evidence="9 12" id="KW-1133">Transmembrane helix</keyword>
<evidence type="ECO:0000256" key="5">
    <source>
        <dbReference type="ARBA" id="ARBA00022502"/>
    </source>
</evidence>
<feature type="transmembrane region" description="Helical" evidence="12">
    <location>
        <begin position="719"/>
        <end position="736"/>
    </location>
</feature>
<evidence type="ECO:0000259" key="13">
    <source>
        <dbReference type="Pfam" id="PF04987"/>
    </source>
</evidence>
<feature type="transmembrane region" description="Helical" evidence="12">
    <location>
        <begin position="543"/>
        <end position="560"/>
    </location>
</feature>
<feature type="domain" description="GPI ethanolamine phosphate transferase 1 C-terminal" evidence="13">
    <location>
        <begin position="392"/>
        <end position="815"/>
    </location>
</feature>
<dbReference type="Pfam" id="PF01663">
    <property type="entry name" value="Phosphodiest"/>
    <property type="match status" value="1"/>
</dbReference>
<evidence type="ECO:0000256" key="12">
    <source>
        <dbReference type="RuleBase" id="RU367138"/>
    </source>
</evidence>
<dbReference type="Gene3D" id="3.40.720.10">
    <property type="entry name" value="Alkaline Phosphatase, subunit A"/>
    <property type="match status" value="1"/>
</dbReference>
<feature type="transmembrane region" description="Helical" evidence="12">
    <location>
        <begin position="647"/>
        <end position="666"/>
    </location>
</feature>
<keyword evidence="6 12" id="KW-0808">Transferase</keyword>
<evidence type="ECO:0000256" key="1">
    <source>
        <dbReference type="ARBA" id="ARBA00004477"/>
    </source>
</evidence>
<comment type="function">
    <text evidence="12">Ethanolamine phosphate transferase involved in glycosylphosphatidylinositol-anchor biosynthesis. Transfers ethanolamine phosphate to the first alpha-1,4-linked mannose of the glycosylphosphatidylinositol precursor of GPI-anchor.</text>
</comment>
<evidence type="ECO:0000256" key="2">
    <source>
        <dbReference type="ARBA" id="ARBA00004687"/>
    </source>
</evidence>
<evidence type="ECO:0000256" key="3">
    <source>
        <dbReference type="ARBA" id="ARBA00008400"/>
    </source>
</evidence>
<dbReference type="InterPro" id="IPR017852">
    <property type="entry name" value="GPI_EtnP_transferase_1_C"/>
</dbReference>
<evidence type="ECO:0000256" key="11">
    <source>
        <dbReference type="ARBA" id="ARBA00023180"/>
    </source>
</evidence>
<comment type="caution">
    <text evidence="12">Lacks conserved residue(s) required for the propagation of feature annotation.</text>
</comment>
<dbReference type="InterPro" id="IPR017850">
    <property type="entry name" value="Alkaline_phosphatase_core_sf"/>
</dbReference>
<keyword evidence="5 12" id="KW-0337">GPI-anchor biosynthesis</keyword>
<reference evidence="14" key="1">
    <citation type="journal article" date="2010" name="Science">
        <title>Plasticity of animal genome architecture unmasked by rapid evolution of a pelagic tunicate.</title>
        <authorList>
            <person name="Denoeud F."/>
            <person name="Henriet S."/>
            <person name="Mungpakdee S."/>
            <person name="Aury J.M."/>
            <person name="Da Silva C."/>
            <person name="Brinkmann H."/>
            <person name="Mikhaleva J."/>
            <person name="Olsen L.C."/>
            <person name="Jubin C."/>
            <person name="Canestro C."/>
            <person name="Bouquet J.M."/>
            <person name="Danks G."/>
            <person name="Poulain J."/>
            <person name="Campsteijn C."/>
            <person name="Adamski M."/>
            <person name="Cross I."/>
            <person name="Yadetie F."/>
            <person name="Muffato M."/>
            <person name="Louis A."/>
            <person name="Butcher S."/>
            <person name="Tsagkogeorga G."/>
            <person name="Konrad A."/>
            <person name="Singh S."/>
            <person name="Jensen M.F."/>
            <person name="Cong E.H."/>
            <person name="Eikeseth-Otteraa H."/>
            <person name="Noel B."/>
            <person name="Anthouard V."/>
            <person name="Porcel B.M."/>
            <person name="Kachouri-Lafond R."/>
            <person name="Nishino A."/>
            <person name="Ugolini M."/>
            <person name="Chourrout P."/>
            <person name="Nishida H."/>
            <person name="Aasland R."/>
            <person name="Huzurbazar S."/>
            <person name="Westhof E."/>
            <person name="Delsuc F."/>
            <person name="Lehrach H."/>
            <person name="Reinhardt R."/>
            <person name="Weissenbach J."/>
            <person name="Roy S.W."/>
            <person name="Artiguenave F."/>
            <person name="Postlethwait J.H."/>
            <person name="Manak J.R."/>
            <person name="Thompson E.M."/>
            <person name="Jaillon O."/>
            <person name="Du Pasquier L."/>
            <person name="Boudinot P."/>
            <person name="Liberles D.A."/>
            <person name="Volff J.N."/>
            <person name="Philippe H."/>
            <person name="Lenhard B."/>
            <person name="Roest Crollius H."/>
            <person name="Wincker P."/>
            <person name="Chourrout D."/>
        </authorList>
    </citation>
    <scope>NUCLEOTIDE SEQUENCE [LARGE SCALE GENOMIC DNA]</scope>
</reference>
<keyword evidence="11" id="KW-0325">Glycoprotein</keyword>
<feature type="transmembrane region" description="Helical" evidence="12">
    <location>
        <begin position="622"/>
        <end position="640"/>
    </location>
</feature>
<sequence>MNFGQYVIVTFILHALFFFSIFEIFLTSPIITGLDSLPPKNHRLAKRAVIVSIDGMRHRTFVLKKDDGELRAKHILNRACKTGVYAKSITQLPTESRPGHVAFLGGFGEDVSAVMAGWKKNPVPFDTVLNQSRAAWAFGSPDIVDIFSEPAHVTGITYSEDLEDFSTSNADYLDTWVEKQFELFMQEPPASVNQPGIIFFLHLLGTDTNGHAHRPKSSQYINNVDVVDNIVQNVENIVNKFYGDNETAFIVTSDHGMTEWGSHGSGSKDETVTPFVAWGAGIKHNNAQSCHSFLDPAHEKIDQIDISPTISLLLGNSLPANSIGIAPFSIFSTSSKNLHELKVTNMRQLWHQYEAKSSSSGISYPKISYEKLLQIENSDTLQTEFLEDVVNGIQFHHKALRPVLSFIVISMMISWQLVSVGLSARFLVDDVRRPKFSMLFFVIAALTILGLTIHYRLSVRNSLWAFAAMWSFYYSSYYCKTVFQLVKSSKPLVVLKLFFGVSFVAFLTTLIFNYRWLLSLVFIIFPFFNAFIAARTSKYSRSLIASFGILSIFPILPTIADSGIHRWLVVATLIFGTICFQQSSFSSRLQTKSMLSILLWMSLLSQTLICISDLFSVKPPDLSTYISWAVFFLSWTNPFLECQDVRCRFHAISISCLTVYCLLSTFYEGIFYIVLVWSLGEWIAVEIPLSNFNSAKLKENSMLFSDVGKFKKDDLRRSLVFIFFILMAFFGCGNVANLNSFSPSSILPFVHVFNPFLRGFLLFFKVILPFLPVCVAFLIIIRLLNIPFTAIFHFLVVFSDLMAFIFFFKVRDGGSWMDIGLSISYFSITLLMFLSLTLLMCAAHLMTHKKWKIRPFSN</sequence>
<accession>E4X9C3</accession>
<feature type="transmembrane region" description="Helical" evidence="12">
    <location>
        <begin position="823"/>
        <end position="846"/>
    </location>
</feature>
<feature type="transmembrane region" description="Helical" evidence="12">
    <location>
        <begin position="597"/>
        <end position="616"/>
    </location>
</feature>
<dbReference type="InterPro" id="IPR037671">
    <property type="entry name" value="PIGN_N"/>
</dbReference>
<dbReference type="EMBL" id="FN653030">
    <property type="protein sequence ID" value="CBY19052.1"/>
    <property type="molecule type" value="Genomic_DNA"/>
</dbReference>
<dbReference type="FunCoup" id="E4X9C3">
    <property type="interactions" value="217"/>
</dbReference>
<feature type="transmembrane region" description="Helical" evidence="12">
    <location>
        <begin position="491"/>
        <end position="510"/>
    </location>
</feature>
<keyword evidence="8 12" id="KW-0256">Endoplasmic reticulum</keyword>
<evidence type="ECO:0000256" key="10">
    <source>
        <dbReference type="ARBA" id="ARBA00023136"/>
    </source>
</evidence>
<comment type="pathway">
    <text evidence="2 12">Glycolipid biosynthesis; glycosylphosphatidylinositol-anchor biosynthesis.</text>
</comment>
<comment type="similarity">
    <text evidence="3 12">Belongs to the PIGG/PIGN/PIGO family. PIGN subfamily.</text>
</comment>
<evidence type="ECO:0000313" key="14">
    <source>
        <dbReference type="EMBL" id="CBY19052.1"/>
    </source>
</evidence>
<feature type="transmembrane region" description="Helical" evidence="12">
    <location>
        <begin position="672"/>
        <end position="692"/>
    </location>
</feature>
<dbReference type="UniPathway" id="UPA00196"/>
<dbReference type="Pfam" id="PF04987">
    <property type="entry name" value="PigN"/>
    <property type="match status" value="1"/>
</dbReference>
<dbReference type="GO" id="GO:0051377">
    <property type="term" value="F:mannose-ethanolamine phosphotransferase activity"/>
    <property type="evidence" value="ECO:0007669"/>
    <property type="project" value="UniProtKB-UniRule"/>
</dbReference>
<evidence type="ECO:0000256" key="6">
    <source>
        <dbReference type="ARBA" id="ARBA00022679"/>
    </source>
</evidence>
<proteinExistence type="inferred from homology"/>
<evidence type="ECO:0000256" key="9">
    <source>
        <dbReference type="ARBA" id="ARBA00022989"/>
    </source>
</evidence>
<dbReference type="CDD" id="cd16020">
    <property type="entry name" value="GPI_EPT_1"/>
    <property type="match status" value="1"/>
</dbReference>
<evidence type="ECO:0000256" key="7">
    <source>
        <dbReference type="ARBA" id="ARBA00022692"/>
    </source>
</evidence>
<protein>
    <recommendedName>
        <fullName evidence="4 12">GPI ethanolamine phosphate transferase 1</fullName>
        <ecNumber evidence="12">2.-.-.-</ecNumber>
    </recommendedName>
</protein>
<evidence type="ECO:0000313" key="15">
    <source>
        <dbReference type="Proteomes" id="UP000001307"/>
    </source>
</evidence>
<feature type="transmembrane region" description="Helical" evidence="12">
    <location>
        <begin position="516"/>
        <end position="534"/>
    </location>
</feature>
<dbReference type="InterPro" id="IPR007070">
    <property type="entry name" value="GPI_EtnP_transferase_1"/>
</dbReference>
<feature type="transmembrane region" description="Helical" evidence="12">
    <location>
        <begin position="463"/>
        <end position="479"/>
    </location>
</feature>
<keyword evidence="15" id="KW-1185">Reference proteome</keyword>
<dbReference type="EC" id="2.-.-.-" evidence="12"/>
<dbReference type="SUPFAM" id="SSF53649">
    <property type="entry name" value="Alkaline phosphatase-like"/>
    <property type="match status" value="1"/>
</dbReference>
<feature type="transmembrane region" description="Helical" evidence="12">
    <location>
        <begin position="436"/>
        <end position="457"/>
    </location>
</feature>
<dbReference type="InterPro" id="IPR002591">
    <property type="entry name" value="Phosphodiest/P_Trfase"/>
</dbReference>
<feature type="transmembrane region" description="Helical" evidence="12">
    <location>
        <begin position="403"/>
        <end position="424"/>
    </location>
</feature>
<dbReference type="GO" id="GO:0006506">
    <property type="term" value="P:GPI anchor biosynthetic process"/>
    <property type="evidence" value="ECO:0007669"/>
    <property type="project" value="UniProtKB-UniPathway"/>
</dbReference>
<dbReference type="OrthoDB" id="2748310at2759"/>
<feature type="transmembrane region" description="Helical" evidence="12">
    <location>
        <begin position="566"/>
        <end position="585"/>
    </location>
</feature>
<comment type="subcellular location">
    <subcellularLocation>
        <location evidence="1 12">Endoplasmic reticulum membrane</location>
        <topology evidence="1 12">Multi-pass membrane protein</topology>
    </subcellularLocation>
</comment>
<dbReference type="PANTHER" id="PTHR12250">
    <property type="entry name" value="PHOSPHATIDYLINOSITOL GLYCAN, CLASS N"/>
    <property type="match status" value="1"/>
</dbReference>
<keyword evidence="10 12" id="KW-0472">Membrane</keyword>
<dbReference type="InParanoid" id="E4X9C3"/>
<evidence type="ECO:0000256" key="4">
    <source>
        <dbReference type="ARBA" id="ARBA00020831"/>
    </source>
</evidence>
<feature type="transmembrane region" description="Helical" evidence="12">
    <location>
        <begin position="788"/>
        <end position="808"/>
    </location>
</feature>
<feature type="transmembrane region" description="Helical" evidence="12">
    <location>
        <begin position="756"/>
        <end position="781"/>
    </location>
</feature>
<dbReference type="GO" id="GO:0005789">
    <property type="term" value="C:endoplasmic reticulum membrane"/>
    <property type="evidence" value="ECO:0007669"/>
    <property type="project" value="UniProtKB-SubCell"/>
</dbReference>
<feature type="transmembrane region" description="Helical" evidence="12">
    <location>
        <begin position="7"/>
        <end position="31"/>
    </location>
</feature>
<organism evidence="14">
    <name type="scientific">Oikopleura dioica</name>
    <name type="common">Tunicate</name>
    <dbReference type="NCBI Taxonomy" id="34765"/>
    <lineage>
        <taxon>Eukaryota</taxon>
        <taxon>Metazoa</taxon>
        <taxon>Chordata</taxon>
        <taxon>Tunicata</taxon>
        <taxon>Appendicularia</taxon>
        <taxon>Copelata</taxon>
        <taxon>Oikopleuridae</taxon>
        <taxon>Oikopleura</taxon>
    </lineage>
</organism>
<evidence type="ECO:0000256" key="8">
    <source>
        <dbReference type="ARBA" id="ARBA00022824"/>
    </source>
</evidence>
<dbReference type="Proteomes" id="UP000001307">
    <property type="component" value="Unassembled WGS sequence"/>
</dbReference>
<dbReference type="PANTHER" id="PTHR12250:SF0">
    <property type="entry name" value="GPI ETHANOLAMINE PHOSPHATE TRANSFERASE 1"/>
    <property type="match status" value="1"/>
</dbReference>
<name>E4X9C3_OIKDI</name>
<gene>
    <name evidence="14" type="ORF">GSOID_T00004471001</name>
</gene>